<dbReference type="Gene3D" id="3.20.20.80">
    <property type="entry name" value="Glycosidases"/>
    <property type="match status" value="1"/>
</dbReference>
<keyword evidence="5 7" id="KW-0326">Glycosidase</keyword>
<organism evidence="13 14">
    <name type="scientific">Euphydryas editha</name>
    <name type="common">Edith's checkerspot</name>
    <dbReference type="NCBI Taxonomy" id="104508"/>
    <lineage>
        <taxon>Eukaryota</taxon>
        <taxon>Metazoa</taxon>
        <taxon>Ecdysozoa</taxon>
        <taxon>Arthropoda</taxon>
        <taxon>Hexapoda</taxon>
        <taxon>Insecta</taxon>
        <taxon>Pterygota</taxon>
        <taxon>Neoptera</taxon>
        <taxon>Endopterygota</taxon>
        <taxon>Lepidoptera</taxon>
        <taxon>Glossata</taxon>
        <taxon>Ditrysia</taxon>
        <taxon>Papilionoidea</taxon>
        <taxon>Nymphalidae</taxon>
        <taxon>Nymphalinae</taxon>
        <taxon>Euphydryas</taxon>
    </lineage>
</organism>
<dbReference type="Gene3D" id="2.60.120.260">
    <property type="entry name" value="Galactose-binding domain-like"/>
    <property type="match status" value="2"/>
</dbReference>
<feature type="active site" description="Proton donor" evidence="6">
    <location>
        <position position="216"/>
    </location>
</feature>
<comment type="catalytic activity">
    <reaction evidence="7">
        <text>Hydrolysis of terminal non-reducing beta-D-galactose residues in beta-D-galactosides.</text>
        <dbReference type="EC" id="3.2.1.23"/>
    </reaction>
</comment>
<evidence type="ECO:0000256" key="7">
    <source>
        <dbReference type="RuleBase" id="RU000675"/>
    </source>
</evidence>
<dbReference type="SUPFAM" id="SSF51445">
    <property type="entry name" value="(Trans)glycosidases"/>
    <property type="match status" value="1"/>
</dbReference>
<evidence type="ECO:0000256" key="5">
    <source>
        <dbReference type="ARBA" id="ARBA00023295"/>
    </source>
</evidence>
<evidence type="ECO:0000256" key="8">
    <source>
        <dbReference type="RuleBase" id="RU003679"/>
    </source>
</evidence>
<evidence type="ECO:0000256" key="1">
    <source>
        <dbReference type="ARBA" id="ARBA00009809"/>
    </source>
</evidence>
<evidence type="ECO:0000313" key="14">
    <source>
        <dbReference type="Proteomes" id="UP001153954"/>
    </source>
</evidence>
<evidence type="ECO:0000256" key="2">
    <source>
        <dbReference type="ARBA" id="ARBA00022729"/>
    </source>
</evidence>
<accession>A0AAU9TLW1</accession>
<dbReference type="EC" id="3.2.1.23" evidence="7"/>
<evidence type="ECO:0000313" key="13">
    <source>
        <dbReference type="EMBL" id="CAH2086527.1"/>
    </source>
</evidence>
<dbReference type="Proteomes" id="UP001153954">
    <property type="component" value="Unassembled WGS sequence"/>
</dbReference>
<gene>
    <name evidence="13" type="ORF">EEDITHA_LOCUS2895</name>
</gene>
<keyword evidence="3 7" id="KW-0378">Hydrolase</keyword>
<evidence type="ECO:0000256" key="6">
    <source>
        <dbReference type="PIRSR" id="PIRSR006336-1"/>
    </source>
</evidence>
<proteinExistence type="inferred from homology"/>
<dbReference type="InterPro" id="IPR048912">
    <property type="entry name" value="BetaGal1-like_ABD1"/>
</dbReference>
<evidence type="ECO:0000256" key="4">
    <source>
        <dbReference type="ARBA" id="ARBA00023180"/>
    </source>
</evidence>
<comment type="caution">
    <text evidence="13">The sequence shown here is derived from an EMBL/GenBank/DDBJ whole genome shotgun (WGS) entry which is preliminary data.</text>
</comment>
<reference evidence="13" key="1">
    <citation type="submission" date="2022-03" db="EMBL/GenBank/DDBJ databases">
        <authorList>
            <person name="Tunstrom K."/>
        </authorList>
    </citation>
    <scope>NUCLEOTIDE SEQUENCE</scope>
</reference>
<protein>
    <recommendedName>
        <fullName evidence="7">Beta-galactosidase</fullName>
        <ecNumber evidence="7">3.2.1.23</ecNumber>
    </recommendedName>
</protein>
<keyword evidence="2 9" id="KW-0732">Signal</keyword>
<dbReference type="InterPro" id="IPR048913">
    <property type="entry name" value="BetaGal_gal-bd"/>
</dbReference>
<evidence type="ECO:0000259" key="10">
    <source>
        <dbReference type="Pfam" id="PF01301"/>
    </source>
</evidence>
<feature type="domain" description="Beta-galactosidase 1-like first all-beta" evidence="11">
    <location>
        <begin position="439"/>
        <end position="534"/>
    </location>
</feature>
<dbReference type="InterPro" id="IPR019801">
    <property type="entry name" value="Glyco_hydro_35_CS"/>
</dbReference>
<dbReference type="InterPro" id="IPR017853">
    <property type="entry name" value="GH"/>
</dbReference>
<dbReference type="Pfam" id="PF21467">
    <property type="entry name" value="BetaGal_gal-bd"/>
    <property type="match status" value="1"/>
</dbReference>
<dbReference type="InterPro" id="IPR008979">
    <property type="entry name" value="Galactose-bd-like_sf"/>
</dbReference>
<feature type="domain" description="Glycoside hydrolase 35 catalytic" evidence="10">
    <location>
        <begin position="67"/>
        <end position="384"/>
    </location>
</feature>
<dbReference type="InterPro" id="IPR026283">
    <property type="entry name" value="B-gal_1-like"/>
</dbReference>
<dbReference type="PROSITE" id="PS01182">
    <property type="entry name" value="GLYCOSYL_HYDROL_F35"/>
    <property type="match status" value="1"/>
</dbReference>
<name>A0AAU9TLW1_EUPED</name>
<dbReference type="SUPFAM" id="SSF49785">
    <property type="entry name" value="Galactose-binding domain-like"/>
    <property type="match status" value="1"/>
</dbReference>
<evidence type="ECO:0000256" key="3">
    <source>
        <dbReference type="ARBA" id="ARBA00022801"/>
    </source>
</evidence>
<dbReference type="PANTHER" id="PTHR23421">
    <property type="entry name" value="BETA-GALACTOSIDASE RELATED"/>
    <property type="match status" value="1"/>
</dbReference>
<dbReference type="FunFam" id="3.20.20.80:FF:000017">
    <property type="entry name" value="Beta-galactosidase"/>
    <property type="match status" value="1"/>
</dbReference>
<dbReference type="PIRSF" id="PIRSF006336">
    <property type="entry name" value="B-gal"/>
    <property type="match status" value="1"/>
</dbReference>
<evidence type="ECO:0000259" key="12">
    <source>
        <dbReference type="Pfam" id="PF21467"/>
    </source>
</evidence>
<dbReference type="GO" id="GO:0005975">
    <property type="term" value="P:carbohydrate metabolic process"/>
    <property type="evidence" value="ECO:0007669"/>
    <property type="project" value="InterPro"/>
</dbReference>
<dbReference type="Pfam" id="PF01301">
    <property type="entry name" value="Glyco_hydro_35"/>
    <property type="match status" value="1"/>
</dbReference>
<comment type="similarity">
    <text evidence="1 8">Belongs to the glycosyl hydrolase 35 family.</text>
</comment>
<feature type="active site" description="Nucleophile" evidence="6">
    <location>
        <position position="296"/>
    </location>
</feature>
<keyword evidence="14" id="KW-1185">Reference proteome</keyword>
<evidence type="ECO:0000256" key="9">
    <source>
        <dbReference type="SAM" id="SignalP"/>
    </source>
</evidence>
<dbReference type="InterPro" id="IPR001944">
    <property type="entry name" value="Glycoside_Hdrlase_35"/>
</dbReference>
<feature type="signal peptide" evidence="9">
    <location>
        <begin position="1"/>
        <end position="25"/>
    </location>
</feature>
<dbReference type="InterPro" id="IPR031330">
    <property type="entry name" value="Gly_Hdrlase_35_cat"/>
</dbReference>
<dbReference type="GO" id="GO:0004565">
    <property type="term" value="F:beta-galactosidase activity"/>
    <property type="evidence" value="ECO:0007669"/>
    <property type="project" value="UniProtKB-EC"/>
</dbReference>
<dbReference type="PRINTS" id="PR00742">
    <property type="entry name" value="GLHYDRLASE35"/>
</dbReference>
<feature type="domain" description="Beta-galactosidase galactose-binding" evidence="12">
    <location>
        <begin position="576"/>
        <end position="634"/>
    </location>
</feature>
<dbReference type="Pfam" id="PF21317">
    <property type="entry name" value="BetaGal_ABD_1"/>
    <property type="match status" value="1"/>
</dbReference>
<feature type="chain" id="PRO_5043762424" description="Beta-galactosidase" evidence="9">
    <location>
        <begin position="26"/>
        <end position="676"/>
    </location>
</feature>
<sequence length="676" mass="76523">MQLSWRRFTFIPICVCLALQKSVLSQSLDVTQFGPEVIQVKETYNQGRELSQKDLQSSRNISIEGDEFVLDGNPFRIMSGSLHYFRLPSEYWRDRLRKLRAAGLNTVATYVEWSSHEPEEGLTTFDGDNNIAQFISIAAEEELYVLLRPGPYICAERDLGGLPYWLLSKYPNIRLRTTDKDFIAETEIWMTKLFNQLKHLLYGNGGPIIMVQVENEYGSYGSSKAYMKQIRDILKHHVEDNALLYTTDGPYHSYFYDGSVPETLTTIDFGPSSTKVVDMFKQLRAFMPVGPLMNSEYYPGWLTHWTENLQEVAKERVVATLTDMLDNNINFNFYMFFGGTNFEFTAGANYGSYYQPDITSYDYDAPLSEAGDPTPKYDAIRNTLVKYNLVPEHIPPPVPSKKGSYGQITLSPKINLLSSDGRSKLGVKYEDVNGIKLPTFEELRQRSGLVLYETTLNETEGVLSITMPRDWIYVFVDSILQGVINRMKKQYTVNIKAKQGSILSLLVENQGRINYGNRLHDFKGILGPVSLENTKGYSKNSLEGPWKVTGYPLEVKKNLELGPSNIANEASSTVAPTLYEGVLVLPEGTPLDTFIDPTGWGKGYIFVNGHNLGRYWPNVGPQVTLYLPGVWLKPAPAQNTIKILELQETPKNPTLSFLDYPILNRTGSFFDGLLFN</sequence>
<dbReference type="EMBL" id="CAKOGL010000005">
    <property type="protein sequence ID" value="CAH2086527.1"/>
    <property type="molecule type" value="Genomic_DNA"/>
</dbReference>
<evidence type="ECO:0000259" key="11">
    <source>
        <dbReference type="Pfam" id="PF21317"/>
    </source>
</evidence>
<keyword evidence="4" id="KW-0325">Glycoprotein</keyword>
<dbReference type="AlphaFoldDB" id="A0AAU9TLW1"/>